<dbReference type="InterPro" id="IPR009060">
    <property type="entry name" value="UBA-like_sf"/>
</dbReference>
<dbReference type="AlphaFoldDB" id="A0A7R9KNN1"/>
<dbReference type="GO" id="GO:0031624">
    <property type="term" value="F:ubiquitin conjugating enzyme binding"/>
    <property type="evidence" value="ECO:0007669"/>
    <property type="project" value="TreeGrafter"/>
</dbReference>
<dbReference type="PANTHER" id="PTHR12281:SF32">
    <property type="entry name" value="DCN1-LIKE PROTEIN"/>
    <property type="match status" value="1"/>
</dbReference>
<keyword evidence="6" id="KW-1185">Reference proteome</keyword>
<dbReference type="PROSITE" id="PS51229">
    <property type="entry name" value="DCUN1"/>
    <property type="match status" value="1"/>
</dbReference>
<comment type="function">
    <text evidence="2">Promotes neddylation of cullin components of SCF-type E3 ubiquitin ligase complexes and thus regulates SCF-type complex activity. Function promotes cell proliferation.</text>
</comment>
<dbReference type="EMBL" id="CAJPIZ010003851">
    <property type="protein sequence ID" value="CAG2106895.1"/>
    <property type="molecule type" value="Genomic_DNA"/>
</dbReference>
<dbReference type="FunFam" id="1.10.238.10:FF:000030">
    <property type="entry name" value="DCN1-like protein"/>
    <property type="match status" value="1"/>
</dbReference>
<feature type="domain" description="DCUN1" evidence="4">
    <location>
        <begin position="58"/>
        <end position="246"/>
    </location>
</feature>
<protein>
    <recommendedName>
        <fullName evidence="3">Defective in cullin neddylation protein</fullName>
    </recommendedName>
</protein>
<name>A0A7R9KNN1_9ACAR</name>
<evidence type="ECO:0000313" key="5">
    <source>
        <dbReference type="EMBL" id="CAD7626465.1"/>
    </source>
</evidence>
<dbReference type="Pfam" id="PF03556">
    <property type="entry name" value="Cullin_binding"/>
    <property type="match status" value="1"/>
</dbReference>
<gene>
    <name evidence="5" type="ORF">OSB1V03_LOCUS6898</name>
</gene>
<evidence type="ECO:0000313" key="6">
    <source>
        <dbReference type="Proteomes" id="UP000759131"/>
    </source>
</evidence>
<reference evidence="5" key="1">
    <citation type="submission" date="2020-11" db="EMBL/GenBank/DDBJ databases">
        <authorList>
            <person name="Tran Van P."/>
        </authorList>
    </citation>
    <scope>NUCLEOTIDE SEQUENCE</scope>
</reference>
<dbReference type="InterPro" id="IPR042460">
    <property type="entry name" value="DCN1-like_PONY"/>
</dbReference>
<organism evidence="5">
    <name type="scientific">Medioppia subpectinata</name>
    <dbReference type="NCBI Taxonomy" id="1979941"/>
    <lineage>
        <taxon>Eukaryota</taxon>
        <taxon>Metazoa</taxon>
        <taxon>Ecdysozoa</taxon>
        <taxon>Arthropoda</taxon>
        <taxon>Chelicerata</taxon>
        <taxon>Arachnida</taxon>
        <taxon>Acari</taxon>
        <taxon>Acariformes</taxon>
        <taxon>Sarcoptiformes</taxon>
        <taxon>Oribatida</taxon>
        <taxon>Brachypylina</taxon>
        <taxon>Oppioidea</taxon>
        <taxon>Oppiidae</taxon>
        <taxon>Medioppia</taxon>
    </lineage>
</organism>
<dbReference type="EMBL" id="OC858426">
    <property type="protein sequence ID" value="CAD7626465.1"/>
    <property type="molecule type" value="Genomic_DNA"/>
</dbReference>
<comment type="function">
    <text evidence="3">Neddylation of cullins play an essential role in the regulation of SCF-type complexes activity.</text>
</comment>
<evidence type="ECO:0000259" key="4">
    <source>
        <dbReference type="PROSITE" id="PS51229"/>
    </source>
</evidence>
<evidence type="ECO:0000256" key="1">
    <source>
        <dbReference type="ARBA" id="ARBA00022786"/>
    </source>
</evidence>
<dbReference type="InterPro" id="IPR014764">
    <property type="entry name" value="DCN-prot"/>
</dbReference>
<dbReference type="Pfam" id="PF14555">
    <property type="entry name" value="UBA_4"/>
    <property type="match status" value="1"/>
</dbReference>
<dbReference type="PANTHER" id="PTHR12281">
    <property type="entry name" value="RP42 RELATED"/>
    <property type="match status" value="1"/>
</dbReference>
<dbReference type="OrthoDB" id="286637at2759"/>
<evidence type="ECO:0000256" key="2">
    <source>
        <dbReference type="ARBA" id="ARBA00059219"/>
    </source>
</evidence>
<dbReference type="Gene3D" id="1.10.238.10">
    <property type="entry name" value="EF-hand"/>
    <property type="match status" value="1"/>
</dbReference>
<accession>A0A7R9KNN1</accession>
<dbReference type="SUPFAM" id="SSF46934">
    <property type="entry name" value="UBA-like"/>
    <property type="match status" value="1"/>
</dbReference>
<sequence>MSSIHKLKSAERAKVRQFIQLTNCSEKIAINCLAQNEWRLEMACDSFFTSPDQYMKVVDRKKIDNWFAKYSQSNDKILVDGCIQLLDDLNLRPNDRKVLILAQRLRAQRQCEFTKHEFTNGMIDMNCDSNHALYQRLVELDNELTTDLNKLRDLYLFAWHYGKQLEAKTMDWETAVEYWNILLYNCVNKQLLQLWIEFVSQNAKAVTKDTWNLLLEFATSIDSTLSNYDFDGAWPTLIDDFVLWARDRLKAHNTRPTIQSNQ</sequence>
<evidence type="ECO:0000256" key="3">
    <source>
        <dbReference type="RuleBase" id="RU410713"/>
    </source>
</evidence>
<dbReference type="GO" id="GO:2000436">
    <property type="term" value="P:positive regulation of protein neddylation"/>
    <property type="evidence" value="ECO:0007669"/>
    <property type="project" value="UniProtKB-ARBA"/>
</dbReference>
<dbReference type="GO" id="GO:0005886">
    <property type="term" value="C:plasma membrane"/>
    <property type="evidence" value="ECO:0007669"/>
    <property type="project" value="UniProtKB-ARBA"/>
</dbReference>
<dbReference type="GO" id="GO:0045116">
    <property type="term" value="P:protein neddylation"/>
    <property type="evidence" value="ECO:0007669"/>
    <property type="project" value="TreeGrafter"/>
</dbReference>
<dbReference type="GO" id="GO:0000151">
    <property type="term" value="C:ubiquitin ligase complex"/>
    <property type="evidence" value="ECO:0007669"/>
    <property type="project" value="TreeGrafter"/>
</dbReference>
<dbReference type="Gene3D" id="1.10.8.10">
    <property type="entry name" value="DNA helicase RuvA subunit, C-terminal domain"/>
    <property type="match status" value="1"/>
</dbReference>
<dbReference type="InterPro" id="IPR005176">
    <property type="entry name" value="PONY_dom"/>
</dbReference>
<keyword evidence="1" id="KW-0833">Ubl conjugation pathway</keyword>
<dbReference type="GO" id="GO:0032182">
    <property type="term" value="F:ubiquitin-like protein binding"/>
    <property type="evidence" value="ECO:0007669"/>
    <property type="project" value="TreeGrafter"/>
</dbReference>
<dbReference type="GO" id="GO:0097602">
    <property type="term" value="F:cullin family protein binding"/>
    <property type="evidence" value="ECO:0007669"/>
    <property type="project" value="TreeGrafter"/>
</dbReference>
<dbReference type="Gene3D" id="1.10.238.200">
    <property type="entry name" value="Cullin, PONY binding domain"/>
    <property type="match status" value="1"/>
</dbReference>
<dbReference type="Proteomes" id="UP000759131">
    <property type="component" value="Unassembled WGS sequence"/>
</dbReference>
<dbReference type="FunFam" id="1.10.238.200:FF:000003">
    <property type="entry name" value="DCN1-like protein 3"/>
    <property type="match status" value="1"/>
</dbReference>
<proteinExistence type="predicted"/>